<protein>
    <recommendedName>
        <fullName evidence="2">PPM-type phosphatase domain-containing protein</fullName>
    </recommendedName>
</protein>
<dbReference type="InterPro" id="IPR052016">
    <property type="entry name" value="Bact_Sigma-Reg"/>
</dbReference>
<gene>
    <name evidence="3" type="ORF">Sspor_05120</name>
</gene>
<comment type="caution">
    <text evidence="3">The sequence shown here is derived from an EMBL/GenBank/DDBJ whole genome shotgun (WGS) entry which is preliminary data.</text>
</comment>
<keyword evidence="1" id="KW-0378">Hydrolase</keyword>
<keyword evidence="4" id="KW-1185">Reference proteome</keyword>
<dbReference type="SUPFAM" id="SSF81606">
    <property type="entry name" value="PP2C-like"/>
    <property type="match status" value="1"/>
</dbReference>
<dbReference type="Pfam" id="PF07228">
    <property type="entry name" value="SpoIIE"/>
    <property type="match status" value="1"/>
</dbReference>
<proteinExistence type="predicted"/>
<dbReference type="PANTHER" id="PTHR43156:SF2">
    <property type="entry name" value="STAGE II SPORULATION PROTEIN E"/>
    <property type="match status" value="1"/>
</dbReference>
<dbReference type="InterPro" id="IPR036457">
    <property type="entry name" value="PPM-type-like_dom_sf"/>
</dbReference>
<reference evidence="4" key="1">
    <citation type="submission" date="2023-07" db="EMBL/GenBank/DDBJ databases">
        <title>Whole genome shotgun sequence of Streptomyces spororaveus NBRC 15456.</title>
        <authorList>
            <person name="Komaki H."/>
            <person name="Tamura T."/>
        </authorList>
    </citation>
    <scope>NUCLEOTIDE SEQUENCE [LARGE SCALE GENOMIC DNA]</scope>
    <source>
        <strain evidence="4">NBRC 15456</strain>
    </source>
</reference>
<dbReference type="Gene3D" id="3.60.40.10">
    <property type="entry name" value="PPM-type phosphatase domain"/>
    <property type="match status" value="1"/>
</dbReference>
<evidence type="ECO:0000256" key="1">
    <source>
        <dbReference type="ARBA" id="ARBA00022801"/>
    </source>
</evidence>
<sequence>MPPGLLLGIDPDVDYPTTEIPLHPGSVLALYTDGLVEIPGIDIEDTTAELARHFADVEGRTMNDVADALITYATASAPRYDDIALLLQASPEE</sequence>
<evidence type="ECO:0000313" key="4">
    <source>
        <dbReference type="Proteomes" id="UP000608522"/>
    </source>
</evidence>
<dbReference type="Proteomes" id="UP000608522">
    <property type="component" value="Unassembled WGS sequence"/>
</dbReference>
<accession>A0ABQ3T3J4</accession>
<evidence type="ECO:0000259" key="2">
    <source>
        <dbReference type="Pfam" id="PF07228"/>
    </source>
</evidence>
<organism evidence="3 4">
    <name type="scientific">Streptomyces spororaveus</name>
    <dbReference type="NCBI Taxonomy" id="284039"/>
    <lineage>
        <taxon>Bacteria</taxon>
        <taxon>Bacillati</taxon>
        <taxon>Actinomycetota</taxon>
        <taxon>Actinomycetes</taxon>
        <taxon>Kitasatosporales</taxon>
        <taxon>Streptomycetaceae</taxon>
        <taxon>Streptomyces</taxon>
    </lineage>
</organism>
<feature type="domain" description="PPM-type phosphatase" evidence="2">
    <location>
        <begin position="2"/>
        <end position="87"/>
    </location>
</feature>
<evidence type="ECO:0000313" key="3">
    <source>
        <dbReference type="EMBL" id="GHI74951.1"/>
    </source>
</evidence>
<dbReference type="InterPro" id="IPR001932">
    <property type="entry name" value="PPM-type_phosphatase-like_dom"/>
</dbReference>
<dbReference type="PANTHER" id="PTHR43156">
    <property type="entry name" value="STAGE II SPORULATION PROTEIN E-RELATED"/>
    <property type="match status" value="1"/>
</dbReference>
<name>A0ABQ3T3J4_9ACTN</name>
<dbReference type="EMBL" id="BNED01000003">
    <property type="protein sequence ID" value="GHI74951.1"/>
    <property type="molecule type" value="Genomic_DNA"/>
</dbReference>